<accession>A0A346XXC7</accession>
<dbReference type="Pfam" id="PF24481">
    <property type="entry name" value="CT398_CC"/>
    <property type="match status" value="1"/>
</dbReference>
<dbReference type="OrthoDB" id="9784388at2"/>
<evidence type="ECO:0000313" key="3">
    <source>
        <dbReference type="EMBL" id="AXV06874.1"/>
    </source>
</evidence>
<dbReference type="Proteomes" id="UP000264006">
    <property type="component" value="Chromosome"/>
</dbReference>
<protein>
    <recommendedName>
        <fullName evidence="2">CT398-like coiled coil hairpin domain-containing protein</fullName>
    </recommendedName>
</protein>
<evidence type="ECO:0000259" key="2">
    <source>
        <dbReference type="Pfam" id="PF24481"/>
    </source>
</evidence>
<dbReference type="EMBL" id="CP031165">
    <property type="protein sequence ID" value="AXV06874.1"/>
    <property type="molecule type" value="Genomic_DNA"/>
</dbReference>
<dbReference type="AlphaFoldDB" id="A0A346XXC7"/>
<evidence type="ECO:0000256" key="1">
    <source>
        <dbReference type="SAM" id="Coils"/>
    </source>
</evidence>
<organism evidence="3 4">
    <name type="scientific">Euzebya pacifica</name>
    <dbReference type="NCBI Taxonomy" id="1608957"/>
    <lineage>
        <taxon>Bacteria</taxon>
        <taxon>Bacillati</taxon>
        <taxon>Actinomycetota</taxon>
        <taxon>Nitriliruptoria</taxon>
        <taxon>Euzebyales</taxon>
    </lineage>
</organism>
<feature type="coiled-coil region" evidence="1">
    <location>
        <begin position="14"/>
        <end position="57"/>
    </location>
</feature>
<proteinExistence type="predicted"/>
<sequence>MKATPQQQHDLLLLADTDEEIRLLRHKRANLEEQKVLEQHEETLVKVVDELVEATKTQDNLTAQSTRHEREIETVDARRKSSEANVYSGRITSEKELGALREEIRSLQHRKSDLEDSLLEIMEQLEESSSLVDELTARRSELKDQIADLENRRDHAATDIDAEIERLEARRAEEASGIDDEVIAVYDGLRAKRKGRVVAKLEGKTCKGCYMELTAIELEDIKEAAANSLAYCQQCGSIVVVS</sequence>
<feature type="domain" description="CT398-like coiled coil hairpin" evidence="2">
    <location>
        <begin position="14"/>
        <end position="193"/>
    </location>
</feature>
<evidence type="ECO:0000313" key="4">
    <source>
        <dbReference type="Proteomes" id="UP000264006"/>
    </source>
</evidence>
<keyword evidence="4" id="KW-1185">Reference proteome</keyword>
<dbReference type="InterPro" id="IPR056003">
    <property type="entry name" value="CT398_CC_hairpin"/>
</dbReference>
<gene>
    <name evidence="3" type="ORF">DVS28_a2192</name>
</gene>
<feature type="coiled-coil region" evidence="1">
    <location>
        <begin position="90"/>
        <end position="166"/>
    </location>
</feature>
<dbReference type="KEGG" id="euz:DVS28_a2192"/>
<dbReference type="Gene3D" id="1.10.287.1490">
    <property type="match status" value="1"/>
</dbReference>
<reference evidence="3 4" key="1">
    <citation type="submission" date="2018-09" db="EMBL/GenBank/DDBJ databases">
        <title>Complete genome sequence of Euzebya sp. DY32-46 isolated from seawater of Pacific Ocean.</title>
        <authorList>
            <person name="Xu L."/>
            <person name="Wu Y.-H."/>
            <person name="Xu X.-W."/>
        </authorList>
    </citation>
    <scope>NUCLEOTIDE SEQUENCE [LARGE SCALE GENOMIC DNA]</scope>
    <source>
        <strain evidence="3 4">DY32-46</strain>
    </source>
</reference>
<keyword evidence="1" id="KW-0175">Coiled coil</keyword>
<dbReference type="RefSeq" id="WP_114591459.1">
    <property type="nucleotide sequence ID" value="NZ_CP031165.1"/>
</dbReference>
<name>A0A346XXC7_9ACTN</name>